<keyword evidence="7" id="KW-1133">Transmembrane helix</keyword>
<dbReference type="EMBL" id="JARBDR010000918">
    <property type="protein sequence ID" value="KAJ8301396.1"/>
    <property type="molecule type" value="Genomic_DNA"/>
</dbReference>
<evidence type="ECO:0000313" key="8">
    <source>
        <dbReference type="EMBL" id="KAJ8301396.1"/>
    </source>
</evidence>
<evidence type="ECO:0000256" key="5">
    <source>
        <dbReference type="ARBA" id="ARBA00093456"/>
    </source>
</evidence>
<feature type="compositionally biased region" description="Polar residues" evidence="6">
    <location>
        <begin position="283"/>
        <end position="293"/>
    </location>
</feature>
<dbReference type="InterPro" id="IPR016024">
    <property type="entry name" value="ARM-type_fold"/>
</dbReference>
<keyword evidence="4" id="KW-0539">Nucleus</keyword>
<dbReference type="PANTHER" id="PTHR32086">
    <property type="entry name" value="FANCONI ANEMIA GROUP D2 PROTEIN"/>
    <property type="match status" value="1"/>
</dbReference>
<reference evidence="8 9" key="1">
    <citation type="submission" date="2022-12" db="EMBL/GenBank/DDBJ databases">
        <title>Chromosome-level genome of Tegillarca granosa.</title>
        <authorList>
            <person name="Kim J."/>
        </authorList>
    </citation>
    <scope>NUCLEOTIDE SEQUENCE [LARGE SCALE GENOMIC DNA]</scope>
    <source>
        <strain evidence="8">Teg-2019</strain>
        <tissue evidence="8">Adductor muscle</tissue>
    </source>
</reference>
<feature type="compositionally biased region" description="Basic and acidic residues" evidence="6">
    <location>
        <begin position="21"/>
        <end position="34"/>
    </location>
</feature>
<dbReference type="PANTHER" id="PTHR32086:SF0">
    <property type="entry name" value="FANCONI ANEMIA GROUP D2 PROTEIN"/>
    <property type="match status" value="1"/>
</dbReference>
<feature type="region of interest" description="Disordered" evidence="6">
    <location>
        <begin position="283"/>
        <end position="313"/>
    </location>
</feature>
<evidence type="ECO:0008006" key="10">
    <source>
        <dbReference type="Google" id="ProtNLM"/>
    </source>
</evidence>
<keyword evidence="7" id="KW-0472">Membrane</keyword>
<protein>
    <recommendedName>
        <fullName evidence="10">Fanconi anemia group D2 protein</fullName>
    </recommendedName>
</protein>
<evidence type="ECO:0000256" key="7">
    <source>
        <dbReference type="SAM" id="Phobius"/>
    </source>
</evidence>
<sequence>MITHCDCVQLDKMFGDRMLKSKRKGSDISDEKTKGAKRRKSSSEDEDLYKSTSTFNELLKQSGLLLRKGNKHNILNSDQAVFQRNLSKALKKHENYPGVIDEFVEGFQEYIEDLKKFHYSLLPTMTATDCDSARSKSQDCLVRLMLGIDMLQPKLMTCLLEKLAEFMEDDCIYENGEKVNLPRMLMSQFRWLDRIVNGKEVTEKMLEIIGIVSLDIQREIITCLPDVVEDSEHADVRTSVIQTLVSVEMEDLPVVIKFLLQSVTPQDALEVVSEIRNNLDFNSSFEPTRSSTPHNKKGANRQAGGESSRDSESLTLDAVKSGIRFQKCVAEAWIKKPVESLFRNKIRSGGITEVLIQAAFGSHSEVMRDYFPSILSLAETLLRSPEPAVTYIACAMYKNAFTSFDTFCQQEIVGTLVTHIGSGFESEIDSSLDILVELGVLDYLDNLSVTQIRKLYSILSVLAFRNPQDGGLIQDDLHIIIRKQLSNNDPNTAEVVSSQTAVEPITDEQFKQVVGLLQLVRTSCSRMPEASALFMDELCNTFKMIITDVPCSLQLGLDDDSEGAIHINLLPLVETCNKEKKNQKLMKDESQSKVADPICLSPNFRLLRVVEQRQNNGDLENIDALLGCAIFLPKEEVFDKIESLSQKEKETICACLFYCINWFREVVNGFANQTDTEMKAKVITRLQNIISLQKKLEKCLAVKEIKTTDLTVMKYLSKGFLKMCIIDENAICAFLTVIFAFFLISQIYSINFVKCDHINMIKKELDIIYLPTLDTSNLSIEAGELQFLLEDLTRKLNHSLLSSSSKKRTFLKVRADKKIGFSHLDQLTSKEIAAKSIKLLPALCNQLEAASGFFQYSLGMYSYICINLYFDDSSSKGKQPKEAVKIYAFYNVLVQIISFLKWCQMRNGFLMNENRGLLKEGLTILKAKLTVGDVHFLLSLNYSNKKNENKIKHK</sequence>
<keyword evidence="3" id="KW-0832">Ubl conjugation</keyword>
<evidence type="ECO:0000256" key="4">
    <source>
        <dbReference type="ARBA" id="ARBA00023242"/>
    </source>
</evidence>
<keyword evidence="7" id="KW-0812">Transmembrane</keyword>
<evidence type="ECO:0000256" key="1">
    <source>
        <dbReference type="ARBA" id="ARBA00004123"/>
    </source>
</evidence>
<comment type="caution">
    <text evidence="8">The sequence shown here is derived from an EMBL/GenBank/DDBJ whole genome shotgun (WGS) entry which is preliminary data.</text>
</comment>
<feature type="transmembrane region" description="Helical" evidence="7">
    <location>
        <begin position="733"/>
        <end position="753"/>
    </location>
</feature>
<comment type="similarity">
    <text evidence="5">Belongs to the Fanconi anemia protein FANCD2 family.</text>
</comment>
<dbReference type="InterPro" id="IPR029448">
    <property type="entry name" value="FANCD2"/>
</dbReference>
<feature type="region of interest" description="Disordered" evidence="6">
    <location>
        <begin position="21"/>
        <end position="48"/>
    </location>
</feature>
<evidence type="ECO:0000256" key="6">
    <source>
        <dbReference type="SAM" id="MobiDB-lite"/>
    </source>
</evidence>
<evidence type="ECO:0000313" key="9">
    <source>
        <dbReference type="Proteomes" id="UP001217089"/>
    </source>
</evidence>
<dbReference type="SUPFAM" id="SSF48371">
    <property type="entry name" value="ARM repeat"/>
    <property type="match status" value="1"/>
</dbReference>
<organism evidence="8 9">
    <name type="scientific">Tegillarca granosa</name>
    <name type="common">Malaysian cockle</name>
    <name type="synonym">Anadara granosa</name>
    <dbReference type="NCBI Taxonomy" id="220873"/>
    <lineage>
        <taxon>Eukaryota</taxon>
        <taxon>Metazoa</taxon>
        <taxon>Spiralia</taxon>
        <taxon>Lophotrochozoa</taxon>
        <taxon>Mollusca</taxon>
        <taxon>Bivalvia</taxon>
        <taxon>Autobranchia</taxon>
        <taxon>Pteriomorphia</taxon>
        <taxon>Arcoida</taxon>
        <taxon>Arcoidea</taxon>
        <taxon>Arcidae</taxon>
        <taxon>Tegillarca</taxon>
    </lineage>
</organism>
<comment type="subcellular location">
    <subcellularLocation>
        <location evidence="1">Nucleus</location>
    </subcellularLocation>
</comment>
<keyword evidence="9" id="KW-1185">Reference proteome</keyword>
<gene>
    <name evidence="8" type="ORF">KUTeg_020383</name>
</gene>
<evidence type="ECO:0000256" key="2">
    <source>
        <dbReference type="ARBA" id="ARBA00022499"/>
    </source>
</evidence>
<dbReference type="Proteomes" id="UP001217089">
    <property type="component" value="Unassembled WGS sequence"/>
</dbReference>
<keyword evidence="2" id="KW-1017">Isopeptide bond</keyword>
<evidence type="ECO:0000256" key="3">
    <source>
        <dbReference type="ARBA" id="ARBA00022843"/>
    </source>
</evidence>
<accession>A0ABQ9EAH6</accession>
<dbReference type="Pfam" id="PF14631">
    <property type="entry name" value="FancD2"/>
    <property type="match status" value="4"/>
</dbReference>
<name>A0ABQ9EAH6_TEGGR</name>
<proteinExistence type="inferred from homology"/>